<evidence type="ECO:0000256" key="1">
    <source>
        <dbReference type="ARBA" id="ARBA00001947"/>
    </source>
</evidence>
<accession>A0ABX1VT00</accession>
<evidence type="ECO:0000256" key="5">
    <source>
        <dbReference type="ARBA" id="ARBA00023002"/>
    </source>
</evidence>
<comment type="similarity">
    <text evidence="2">Belongs to the DODA-type extradiol aromatic ring-opening dioxygenase family.</text>
</comment>
<proteinExistence type="inferred from homology"/>
<dbReference type="Gene3D" id="3.40.830.10">
    <property type="entry name" value="LigB-like"/>
    <property type="match status" value="1"/>
</dbReference>
<evidence type="ECO:0000256" key="3">
    <source>
        <dbReference type="ARBA" id="ARBA00022723"/>
    </source>
</evidence>
<reference evidence="7 8" key="1">
    <citation type="submission" date="2020-03" db="EMBL/GenBank/DDBJ databases">
        <title>Genome Sequence of industrial isolate, B5A.</title>
        <authorList>
            <person name="Sharma S."/>
            <person name="Patil P.B."/>
            <person name="Korpole S."/>
        </authorList>
    </citation>
    <scope>NUCLEOTIDE SEQUENCE [LARGE SCALE GENOMIC DNA]</scope>
    <source>
        <strain evidence="7 8">PI-S10-B5A</strain>
    </source>
</reference>
<dbReference type="PIRSF" id="PIRSF006157">
    <property type="entry name" value="Doxgns_DODA"/>
    <property type="match status" value="1"/>
</dbReference>
<dbReference type="NCBIfam" id="NF007914">
    <property type="entry name" value="PRK10628.1"/>
    <property type="match status" value="1"/>
</dbReference>
<name>A0ABX1VT00_9FIRM</name>
<organism evidence="7 8">
    <name type="scientific">Lacrimispora defluvii</name>
    <dbReference type="NCBI Taxonomy" id="2719233"/>
    <lineage>
        <taxon>Bacteria</taxon>
        <taxon>Bacillati</taxon>
        <taxon>Bacillota</taxon>
        <taxon>Clostridia</taxon>
        <taxon>Lachnospirales</taxon>
        <taxon>Lachnospiraceae</taxon>
        <taxon>Lacrimispora</taxon>
    </lineage>
</organism>
<comment type="caution">
    <text evidence="7">The sequence shown here is derived from an EMBL/GenBank/DDBJ whole genome shotgun (WGS) entry which is preliminary data.</text>
</comment>
<dbReference type="CDD" id="cd07363">
    <property type="entry name" value="45_DOPA_Dioxygenase"/>
    <property type="match status" value="1"/>
</dbReference>
<dbReference type="PANTHER" id="PTHR30096">
    <property type="entry name" value="4,5-DOPA DIOXYGENASE EXTRADIOL-LIKE PROTEIN"/>
    <property type="match status" value="1"/>
</dbReference>
<dbReference type="SUPFAM" id="SSF53213">
    <property type="entry name" value="LigB-like"/>
    <property type="match status" value="1"/>
</dbReference>
<gene>
    <name evidence="7" type="primary">ygiD</name>
    <name evidence="7" type="ORF">G9470_13950</name>
</gene>
<evidence type="ECO:0000256" key="4">
    <source>
        <dbReference type="ARBA" id="ARBA00022833"/>
    </source>
</evidence>
<feature type="domain" description="Extradiol ring-cleavage dioxygenase class III enzyme subunit B" evidence="6">
    <location>
        <begin position="20"/>
        <end position="236"/>
    </location>
</feature>
<keyword evidence="3" id="KW-0479">Metal-binding</keyword>
<dbReference type="EMBL" id="JAAOXG010000026">
    <property type="protein sequence ID" value="NNJ30889.1"/>
    <property type="molecule type" value="Genomic_DNA"/>
</dbReference>
<dbReference type="EC" id="1.13.11.29" evidence="7"/>
<protein>
    <submittedName>
        <fullName evidence="7">4,5-DOPA dioxygenase extradiol</fullName>
        <ecNumber evidence="7">1.13.11.29</ecNumber>
    </submittedName>
</protein>
<evidence type="ECO:0000313" key="8">
    <source>
        <dbReference type="Proteomes" id="UP000539052"/>
    </source>
</evidence>
<keyword evidence="4" id="KW-0862">Zinc</keyword>
<evidence type="ECO:0000256" key="2">
    <source>
        <dbReference type="ARBA" id="ARBA00007581"/>
    </source>
</evidence>
<comment type="cofactor">
    <cofactor evidence="1">
        <name>Zn(2+)</name>
        <dbReference type="ChEBI" id="CHEBI:29105"/>
    </cofactor>
</comment>
<dbReference type="InterPro" id="IPR004183">
    <property type="entry name" value="Xdiol_dOase_suB"/>
</dbReference>
<sequence length="258" mass="29566">MSKMPMIFAGHGSPMNAIEDNRYTREWREMAKKIPRPESIVSISAHWYTEGTKIMNEENPKTVYDMYGFPEELYKISYNAPGNPALAGNVKDMISKQSVYDNTWGIDHGTWSVLTHMFPQRDIPVFQISIDAFAPPQVHYQIGRELKSLRNQGVLLFGTGNIVHNLRMIDWGMEDDGFKWAYSFDDYIKTNIENRNHENILHYMSQGEAANLAVPAPDHFNPILYLLGASDEEDKITVYNNSCMLGSLSMTSYLFESF</sequence>
<keyword evidence="8" id="KW-1185">Reference proteome</keyword>
<evidence type="ECO:0000313" key="7">
    <source>
        <dbReference type="EMBL" id="NNJ30889.1"/>
    </source>
</evidence>
<dbReference type="GO" id="GO:0050297">
    <property type="term" value="F:stizolobate synthase activity"/>
    <property type="evidence" value="ECO:0007669"/>
    <property type="project" value="UniProtKB-EC"/>
</dbReference>
<dbReference type="Pfam" id="PF02900">
    <property type="entry name" value="LigB"/>
    <property type="match status" value="1"/>
</dbReference>
<evidence type="ECO:0000259" key="6">
    <source>
        <dbReference type="Pfam" id="PF02900"/>
    </source>
</evidence>
<dbReference type="Proteomes" id="UP000539052">
    <property type="component" value="Unassembled WGS sequence"/>
</dbReference>
<dbReference type="RefSeq" id="WP_170822069.1">
    <property type="nucleotide sequence ID" value="NZ_JAAOXG010000026.1"/>
</dbReference>
<keyword evidence="5 7" id="KW-0560">Oxidoreductase</keyword>
<dbReference type="InterPro" id="IPR014436">
    <property type="entry name" value="Extradiol_dOase_DODA"/>
</dbReference>
<keyword evidence="7" id="KW-0223">Dioxygenase</keyword>
<dbReference type="PANTHER" id="PTHR30096:SF0">
    <property type="entry name" value="4,5-DOPA DIOXYGENASE EXTRADIOL-LIKE PROTEIN"/>
    <property type="match status" value="1"/>
</dbReference>